<accession>A0A7R9LEV0</accession>
<dbReference type="EMBL" id="CAJPVJ010000607">
    <property type="protein sequence ID" value="CAG2162957.1"/>
    <property type="molecule type" value="Genomic_DNA"/>
</dbReference>
<sequence length="220" mass="25988">MSVTPSVKRKADAIEDEMTALEGMTYEEYVQKDNEKLRQEMREMKDTFERLKRQKERLDERVRQEMELRMKEKRDSETLYVNQRLELDKAKRDKVVLENQLKTRNDELSKIKSALTTSTPDVDDIECDKCDFKTRSEVSLILHTINHKLSHPNQRRLILHPNMFSSRNPNSSYLYMCPICDGHITGFLSLNGSALTRNEIYPHIYQNHTKEKAYKCNVTL</sequence>
<evidence type="ECO:0000313" key="2">
    <source>
        <dbReference type="EMBL" id="CAD7640420.1"/>
    </source>
</evidence>
<dbReference type="AlphaFoldDB" id="A0A7R9LEV0"/>
<dbReference type="Proteomes" id="UP000728032">
    <property type="component" value="Unassembled WGS sequence"/>
</dbReference>
<organism evidence="2">
    <name type="scientific">Oppiella nova</name>
    <dbReference type="NCBI Taxonomy" id="334625"/>
    <lineage>
        <taxon>Eukaryota</taxon>
        <taxon>Metazoa</taxon>
        <taxon>Ecdysozoa</taxon>
        <taxon>Arthropoda</taxon>
        <taxon>Chelicerata</taxon>
        <taxon>Arachnida</taxon>
        <taxon>Acari</taxon>
        <taxon>Acariformes</taxon>
        <taxon>Sarcoptiformes</taxon>
        <taxon>Oribatida</taxon>
        <taxon>Brachypylina</taxon>
        <taxon>Oppioidea</taxon>
        <taxon>Oppiidae</taxon>
        <taxon>Oppiella</taxon>
    </lineage>
</organism>
<evidence type="ECO:0000256" key="1">
    <source>
        <dbReference type="SAM" id="Coils"/>
    </source>
</evidence>
<protein>
    <recommendedName>
        <fullName evidence="4">C2H2-type domain-containing protein</fullName>
    </recommendedName>
</protein>
<evidence type="ECO:0008006" key="4">
    <source>
        <dbReference type="Google" id="ProtNLM"/>
    </source>
</evidence>
<evidence type="ECO:0000313" key="3">
    <source>
        <dbReference type="Proteomes" id="UP000728032"/>
    </source>
</evidence>
<keyword evidence="3" id="KW-1185">Reference proteome</keyword>
<gene>
    <name evidence="2" type="ORF">ONB1V03_LOCUS2541</name>
</gene>
<dbReference type="EMBL" id="OC915432">
    <property type="protein sequence ID" value="CAD7640420.1"/>
    <property type="molecule type" value="Genomic_DNA"/>
</dbReference>
<feature type="coiled-coil region" evidence="1">
    <location>
        <begin position="27"/>
        <end position="107"/>
    </location>
</feature>
<reference evidence="2" key="1">
    <citation type="submission" date="2020-11" db="EMBL/GenBank/DDBJ databases">
        <authorList>
            <person name="Tran Van P."/>
        </authorList>
    </citation>
    <scope>NUCLEOTIDE SEQUENCE</scope>
</reference>
<name>A0A7R9LEV0_9ACAR</name>
<proteinExistence type="predicted"/>
<keyword evidence="1" id="KW-0175">Coiled coil</keyword>